<dbReference type="PANTHER" id="PTHR47515">
    <property type="entry name" value="LOW CALCIUM RESPONSE LOCUS PROTEIN T"/>
    <property type="match status" value="1"/>
</dbReference>
<evidence type="ECO:0000313" key="2">
    <source>
        <dbReference type="EMBL" id="RZU39379.1"/>
    </source>
</evidence>
<feature type="domain" description="Integrase catalytic" evidence="1">
    <location>
        <begin position="2"/>
        <end position="42"/>
    </location>
</feature>
<evidence type="ECO:0000259" key="1">
    <source>
        <dbReference type="Pfam" id="PF13683"/>
    </source>
</evidence>
<dbReference type="PANTHER" id="PTHR47515:SF1">
    <property type="entry name" value="BLR2054 PROTEIN"/>
    <property type="match status" value="1"/>
</dbReference>
<organism evidence="2 3">
    <name type="scientific">Edaphobacter modestus</name>
    <dbReference type="NCBI Taxonomy" id="388466"/>
    <lineage>
        <taxon>Bacteria</taxon>
        <taxon>Pseudomonadati</taxon>
        <taxon>Acidobacteriota</taxon>
        <taxon>Terriglobia</taxon>
        <taxon>Terriglobales</taxon>
        <taxon>Acidobacteriaceae</taxon>
        <taxon>Edaphobacter</taxon>
    </lineage>
</organism>
<name>A0A4Q7YRB7_9BACT</name>
<proteinExistence type="predicted"/>
<dbReference type="AlphaFoldDB" id="A0A4Q7YRB7"/>
<keyword evidence="3" id="KW-1185">Reference proteome</keyword>
<sequence>MKIDFSRPGKPTDNAFVESFNGTFRSECLDTHWFLDLKEARKLDGPR</sequence>
<dbReference type="InterPro" id="IPR012337">
    <property type="entry name" value="RNaseH-like_sf"/>
</dbReference>
<dbReference type="SUPFAM" id="SSF53098">
    <property type="entry name" value="Ribonuclease H-like"/>
    <property type="match status" value="1"/>
</dbReference>
<evidence type="ECO:0000313" key="3">
    <source>
        <dbReference type="Proteomes" id="UP000292958"/>
    </source>
</evidence>
<protein>
    <submittedName>
        <fullName evidence="2">Integrase-like protein</fullName>
    </submittedName>
</protein>
<reference evidence="2 3" key="1">
    <citation type="submission" date="2019-02" db="EMBL/GenBank/DDBJ databases">
        <title>Genomic Encyclopedia of Archaeal and Bacterial Type Strains, Phase II (KMG-II): from individual species to whole genera.</title>
        <authorList>
            <person name="Goeker M."/>
        </authorList>
    </citation>
    <scope>NUCLEOTIDE SEQUENCE [LARGE SCALE GENOMIC DNA]</scope>
    <source>
        <strain evidence="2 3">DSM 18101</strain>
    </source>
</reference>
<dbReference type="InterPro" id="IPR001584">
    <property type="entry name" value="Integrase_cat-core"/>
</dbReference>
<accession>A0A4Q7YRB7</accession>
<comment type="caution">
    <text evidence="2">The sequence shown here is derived from an EMBL/GenBank/DDBJ whole genome shotgun (WGS) entry which is preliminary data.</text>
</comment>
<dbReference type="Proteomes" id="UP000292958">
    <property type="component" value="Unassembled WGS sequence"/>
</dbReference>
<dbReference type="GO" id="GO:0015074">
    <property type="term" value="P:DNA integration"/>
    <property type="evidence" value="ECO:0007669"/>
    <property type="project" value="InterPro"/>
</dbReference>
<gene>
    <name evidence="2" type="ORF">BDD14_0759</name>
</gene>
<dbReference type="EMBL" id="SHKW01000001">
    <property type="protein sequence ID" value="RZU39379.1"/>
    <property type="molecule type" value="Genomic_DNA"/>
</dbReference>
<dbReference type="Pfam" id="PF13683">
    <property type="entry name" value="rve_3"/>
    <property type="match status" value="1"/>
</dbReference>